<feature type="region of interest" description="Disordered" evidence="1">
    <location>
        <begin position="1"/>
        <end position="52"/>
    </location>
</feature>
<evidence type="ECO:0000313" key="3">
    <source>
        <dbReference type="Proteomes" id="UP000887116"/>
    </source>
</evidence>
<gene>
    <name evidence="2" type="ORF">TNCT_488441</name>
</gene>
<protein>
    <submittedName>
        <fullName evidence="2">Uncharacterized protein</fullName>
    </submittedName>
</protein>
<proteinExistence type="predicted"/>
<evidence type="ECO:0000256" key="1">
    <source>
        <dbReference type="SAM" id="MobiDB-lite"/>
    </source>
</evidence>
<sequence length="71" mass="8270">MSTYYLVSEMSASKPEHSPVKRRRSKNSINHLRPEKSPTKREHSPVRRGRSRMCTDNLRPETFSVVTCQNP</sequence>
<comment type="caution">
    <text evidence="2">The sequence shown here is derived from an EMBL/GenBank/DDBJ whole genome shotgun (WGS) entry which is preliminary data.</text>
</comment>
<dbReference type="EMBL" id="BMAO01004009">
    <property type="protein sequence ID" value="GFQ91608.1"/>
    <property type="molecule type" value="Genomic_DNA"/>
</dbReference>
<name>A0A8X6L2Q6_TRICU</name>
<keyword evidence="3" id="KW-1185">Reference proteome</keyword>
<feature type="compositionally biased region" description="Basic and acidic residues" evidence="1">
    <location>
        <begin position="32"/>
        <end position="45"/>
    </location>
</feature>
<accession>A0A8X6L2Q6</accession>
<dbReference type="Proteomes" id="UP000887116">
    <property type="component" value="Unassembled WGS sequence"/>
</dbReference>
<organism evidence="2 3">
    <name type="scientific">Trichonephila clavata</name>
    <name type="common">Joro spider</name>
    <name type="synonym">Nephila clavata</name>
    <dbReference type="NCBI Taxonomy" id="2740835"/>
    <lineage>
        <taxon>Eukaryota</taxon>
        <taxon>Metazoa</taxon>
        <taxon>Ecdysozoa</taxon>
        <taxon>Arthropoda</taxon>
        <taxon>Chelicerata</taxon>
        <taxon>Arachnida</taxon>
        <taxon>Araneae</taxon>
        <taxon>Araneomorphae</taxon>
        <taxon>Entelegynae</taxon>
        <taxon>Araneoidea</taxon>
        <taxon>Nephilidae</taxon>
        <taxon>Trichonephila</taxon>
    </lineage>
</organism>
<reference evidence="2" key="1">
    <citation type="submission" date="2020-07" db="EMBL/GenBank/DDBJ databases">
        <title>Multicomponent nature underlies the extraordinary mechanical properties of spider dragline silk.</title>
        <authorList>
            <person name="Kono N."/>
            <person name="Nakamura H."/>
            <person name="Mori M."/>
            <person name="Yoshida Y."/>
            <person name="Ohtoshi R."/>
            <person name="Malay A.D."/>
            <person name="Moran D.A.P."/>
            <person name="Tomita M."/>
            <person name="Numata K."/>
            <person name="Arakawa K."/>
        </authorList>
    </citation>
    <scope>NUCLEOTIDE SEQUENCE</scope>
</reference>
<dbReference type="AlphaFoldDB" id="A0A8X6L2Q6"/>
<evidence type="ECO:0000313" key="2">
    <source>
        <dbReference type="EMBL" id="GFQ91608.1"/>
    </source>
</evidence>